<dbReference type="HOGENOM" id="CLU_2153822_0_0_6"/>
<sequence>MAQGKSEKQGGRRAINKLRCHPEVLHLVDPLADAVHQTASMKRPTANVSGDNPGDSAPVAGDERNQTLIHLGVAPPHVFSPDWLLQYGYLGNAPLLAITDVFHFARGTRDIIPPCNTLSL</sequence>
<dbReference type="KEGG" id="kox:KOX_08165"/>
<evidence type="ECO:0000313" key="2">
    <source>
        <dbReference type="EMBL" id="AEX03361.1"/>
    </source>
</evidence>
<name>A0A0H3H1U6_KLEM8</name>
<feature type="region of interest" description="Disordered" evidence="1">
    <location>
        <begin position="41"/>
        <end position="61"/>
    </location>
</feature>
<dbReference type="Proteomes" id="UP000007843">
    <property type="component" value="Chromosome"/>
</dbReference>
<organism evidence="2 3">
    <name type="scientific">Klebsiella michiganensis (strain ATCC 8724 / DSM 4798 / JCM 20051 / NBRC 3318 / NRRL B-199 / KCTC 1686 / BUCSAV 143 / CCM 1901)</name>
    <dbReference type="NCBI Taxonomy" id="1006551"/>
    <lineage>
        <taxon>Bacteria</taxon>
        <taxon>Pseudomonadati</taxon>
        <taxon>Pseudomonadota</taxon>
        <taxon>Gammaproteobacteria</taxon>
        <taxon>Enterobacterales</taxon>
        <taxon>Enterobacteriaceae</taxon>
        <taxon>Klebsiella/Raoultella group</taxon>
        <taxon>Klebsiella</taxon>
    </lineage>
</organism>
<dbReference type="EMBL" id="CP003218">
    <property type="protein sequence ID" value="AEX03361.1"/>
    <property type="molecule type" value="Genomic_DNA"/>
</dbReference>
<accession>A0A0H3H1U6</accession>
<evidence type="ECO:0000256" key="1">
    <source>
        <dbReference type="SAM" id="MobiDB-lite"/>
    </source>
</evidence>
<gene>
    <name evidence="2" type="ordered locus">KOX_08165</name>
</gene>
<reference evidence="2 3" key="1">
    <citation type="journal article" date="2012" name="J. Bacteriol.">
        <title>Complete genome sequence of Klebsiella oxytoca KCTC 1686, used in production of 2,3-butanediol.</title>
        <authorList>
            <person name="Shin S.H."/>
            <person name="Kim S."/>
            <person name="Kim J.Y."/>
            <person name="Lee S."/>
            <person name="Um Y."/>
            <person name="Oh M.K."/>
            <person name="Kim Y.R."/>
            <person name="Lee J."/>
            <person name="Yang K.S."/>
        </authorList>
    </citation>
    <scope>NUCLEOTIDE SEQUENCE [LARGE SCALE GENOMIC DNA]</scope>
    <source>
        <strain evidence="3">ATCC 8724 / DSM 4798 / JCM 20051 / NBRC 3318 / NRRL B-199 / KCTC 1686</strain>
    </source>
</reference>
<dbReference type="AlphaFoldDB" id="A0A0H3H1U6"/>
<protein>
    <submittedName>
        <fullName evidence="2">Uncharacterized protein</fullName>
    </submittedName>
</protein>
<evidence type="ECO:0000313" key="3">
    <source>
        <dbReference type="Proteomes" id="UP000007843"/>
    </source>
</evidence>
<proteinExistence type="predicted"/>